<reference evidence="11" key="1">
    <citation type="submission" date="2016-04" db="EMBL/GenBank/DDBJ databases">
        <authorList>
            <person name="Evans L.H."/>
            <person name="Alamgir A."/>
            <person name="Owens N."/>
            <person name="Weber N.D."/>
            <person name="Virtaneva K."/>
            <person name="Barbian K."/>
            <person name="Babar A."/>
            <person name="Rosenke K."/>
        </authorList>
    </citation>
    <scope>NUCLEOTIDE SEQUENCE</scope>
    <source>
        <strain evidence="11">86</strain>
    </source>
</reference>
<dbReference type="PANTHER" id="PTHR43144">
    <property type="entry name" value="AMINOTRANSFERASE"/>
    <property type="match status" value="1"/>
</dbReference>
<feature type="binding site" evidence="9">
    <location>
        <position position="216"/>
    </location>
    <ligand>
        <name>pyridoxal 5'-phosphate</name>
        <dbReference type="ChEBI" id="CHEBI:597326"/>
    </ligand>
</feature>
<keyword evidence="5 9" id="KW-0032">Aminotransferase</keyword>
<evidence type="ECO:0000259" key="10">
    <source>
        <dbReference type="Pfam" id="PF00155"/>
    </source>
</evidence>
<dbReference type="UniPathway" id="UPA00034">
    <property type="reaction ID" value="UER00466"/>
</dbReference>
<dbReference type="InterPro" id="IPR019942">
    <property type="entry name" value="DapL/ALD1"/>
</dbReference>
<sequence>MANINANYLNLRSSYLFSEIASRVAAHAAKNPEQKIIRLGIGDVTQPLVPAVVKALQSAVAEQATAAGFKGYGPEQGYDFLREVIVRDCYADLGIKADEVFVSDGAKCDVGNFPELFAADCKVAITDPVYPVYADVNVMAGRGGAPDASGRFAGMIYLPCTAENNFVPDLPKERPDLIYLCYPNNPTGTVLTKDQLKVWVDYARKNDAVIFYDAAYECFIREPGIPHSIYEIEGAHEVAIEFRSYSKTAGFTGLRCGYAVVPKAVTGKGPDGSRVALNGLWNRRQTTKYNGCPYIVQRAAEAVHSAEGKKEVQAVVEGYLANSRMIKDAFVKMGLTVVGGVNAPYVWVKLPMNSWDFFSLLLEKVGVVGTPGAGFGPSGQEYFRLTGFGSPENTKEAIARLQTLKL</sequence>
<dbReference type="GO" id="GO:0030170">
    <property type="term" value="F:pyridoxal phosphate binding"/>
    <property type="evidence" value="ECO:0007669"/>
    <property type="project" value="UniProtKB-UniRule"/>
</dbReference>
<feature type="binding site" evidence="9">
    <location>
        <position position="107"/>
    </location>
    <ligand>
        <name>substrate</name>
    </ligand>
</feature>
<comment type="function">
    <text evidence="9">Involved in the synthesis of meso-diaminopimelate (m-DAP or DL-DAP), required for both lysine and peptidoglycan biosynthesis. Catalyzes the direct conversion of tetrahydrodipicolinate to LL-diaminopimelate.</text>
</comment>
<dbReference type="EC" id="2.6.1.83" evidence="3 9"/>
<evidence type="ECO:0000256" key="9">
    <source>
        <dbReference type="HAMAP-Rule" id="MF_01642"/>
    </source>
</evidence>
<dbReference type="CDD" id="cd00609">
    <property type="entry name" value="AAT_like"/>
    <property type="match status" value="1"/>
</dbReference>
<feature type="domain" description="Aminotransferase class I/classII large" evidence="10">
    <location>
        <begin position="35"/>
        <end position="401"/>
    </location>
</feature>
<evidence type="ECO:0000256" key="5">
    <source>
        <dbReference type="ARBA" id="ARBA00022576"/>
    </source>
</evidence>
<organism evidence="11">
    <name type="scientific">uncultured delta proteobacterium</name>
    <dbReference type="NCBI Taxonomy" id="34034"/>
    <lineage>
        <taxon>Bacteria</taxon>
        <taxon>Deltaproteobacteria</taxon>
        <taxon>environmental samples</taxon>
    </lineage>
</organism>
<dbReference type="InterPro" id="IPR015424">
    <property type="entry name" value="PyrdxlP-dep_Trfase"/>
</dbReference>
<dbReference type="EMBL" id="FLUQ01000002">
    <property type="protein sequence ID" value="SBW03589.1"/>
    <property type="molecule type" value="Genomic_DNA"/>
</dbReference>
<dbReference type="InterPro" id="IPR015421">
    <property type="entry name" value="PyrdxlP-dep_Trfase_major"/>
</dbReference>
<feature type="binding site" evidence="9">
    <location>
        <position position="42"/>
    </location>
    <ligand>
        <name>substrate</name>
    </ligand>
</feature>
<feature type="binding site" evidence="9">
    <location>
        <position position="130"/>
    </location>
    <ligand>
        <name>pyridoxal 5'-phosphate</name>
        <dbReference type="ChEBI" id="CHEBI:597326"/>
    </ligand>
</feature>
<evidence type="ECO:0000256" key="6">
    <source>
        <dbReference type="ARBA" id="ARBA00022679"/>
    </source>
</evidence>
<dbReference type="SUPFAM" id="SSF53383">
    <property type="entry name" value="PLP-dependent transferases"/>
    <property type="match status" value="1"/>
</dbReference>
<feature type="binding site" evidence="9">
    <location>
        <position position="185"/>
    </location>
    <ligand>
        <name>pyridoxal 5'-phosphate</name>
        <dbReference type="ChEBI" id="CHEBI:597326"/>
    </ligand>
</feature>
<gene>
    <name evidence="9 11" type="primary">dapL</name>
    <name evidence="11" type="ORF">KL86DPRO_20169</name>
</gene>
<comment type="pathway">
    <text evidence="2 9">Amino-acid biosynthesis; L-lysine biosynthesis via DAP pathway; LL-2,6-diaminopimelate from (S)-tetrahydrodipicolinate (aminotransferase route): step 1/1.</text>
</comment>
<dbReference type="InterPro" id="IPR004839">
    <property type="entry name" value="Aminotransferase_I/II_large"/>
</dbReference>
<dbReference type="Gene3D" id="3.40.640.10">
    <property type="entry name" value="Type I PLP-dependent aspartate aminotransferase-like (Major domain)"/>
    <property type="match status" value="1"/>
</dbReference>
<feature type="binding site" evidence="9">
    <location>
        <begin position="106"/>
        <end position="107"/>
    </location>
    <ligand>
        <name>pyridoxal 5'-phosphate</name>
        <dbReference type="ChEBI" id="CHEBI:597326"/>
    </ligand>
</feature>
<dbReference type="InterPro" id="IPR015422">
    <property type="entry name" value="PyrdxlP-dep_Trfase_small"/>
</dbReference>
<evidence type="ECO:0000256" key="1">
    <source>
        <dbReference type="ARBA" id="ARBA00001933"/>
    </source>
</evidence>
<evidence type="ECO:0000313" key="11">
    <source>
        <dbReference type="EMBL" id="SBW03589.1"/>
    </source>
</evidence>
<feature type="binding site" evidence="9">
    <location>
        <position position="72"/>
    </location>
    <ligand>
        <name>pyridoxal 5'-phosphate</name>
        <dbReference type="ChEBI" id="CHEBI:597326"/>
    </ligand>
</feature>
<feature type="binding site" evidence="9">
    <location>
        <position position="15"/>
    </location>
    <ligand>
        <name>substrate</name>
    </ligand>
</feature>
<keyword evidence="6 9" id="KW-0808">Transferase</keyword>
<feature type="binding site" evidence="9">
    <location>
        <position position="290"/>
    </location>
    <ligand>
        <name>pyridoxal 5'-phosphate</name>
        <dbReference type="ChEBI" id="CHEBI:597326"/>
    </ligand>
</feature>
<comment type="similarity">
    <text evidence="9">Belongs to the class-I pyridoxal-phosphate-dependent aminotransferase family. LL-diaminopimelate aminotransferase subfamily.</text>
</comment>
<protein>
    <recommendedName>
        <fullName evidence="4 9">LL-diaminopimelate aminotransferase</fullName>
        <shortName evidence="9">DAP-AT</shortName>
        <shortName evidence="9">DAP-aminotransferase</shortName>
        <shortName evidence="9">LL-DAP-aminotransferase</shortName>
        <ecNumber evidence="3 9">2.6.1.83</ecNumber>
    </recommendedName>
</protein>
<evidence type="ECO:0000256" key="8">
    <source>
        <dbReference type="ARBA" id="ARBA00051934"/>
    </source>
</evidence>
<dbReference type="NCBIfam" id="TIGR03542">
    <property type="entry name" value="DAPAT_plant"/>
    <property type="match status" value="1"/>
</dbReference>
<feature type="binding site" evidence="9">
    <location>
        <begin position="244"/>
        <end position="246"/>
    </location>
    <ligand>
        <name>pyridoxal 5'-phosphate</name>
        <dbReference type="ChEBI" id="CHEBI:597326"/>
    </ligand>
</feature>
<dbReference type="HAMAP" id="MF_01642">
    <property type="entry name" value="DapL_aminotrans_1"/>
    <property type="match status" value="1"/>
</dbReference>
<comment type="catalytic activity">
    <reaction evidence="8 9">
        <text>(2S,6S)-2,6-diaminopimelate + 2-oxoglutarate = (S)-2,3,4,5-tetrahydrodipicolinate + L-glutamate + H2O + H(+)</text>
        <dbReference type="Rhea" id="RHEA:23988"/>
        <dbReference type="ChEBI" id="CHEBI:15377"/>
        <dbReference type="ChEBI" id="CHEBI:15378"/>
        <dbReference type="ChEBI" id="CHEBI:16810"/>
        <dbReference type="ChEBI" id="CHEBI:16845"/>
        <dbReference type="ChEBI" id="CHEBI:29985"/>
        <dbReference type="ChEBI" id="CHEBI:57609"/>
        <dbReference type="EC" id="2.6.1.83"/>
    </reaction>
</comment>
<dbReference type="AlphaFoldDB" id="A0A212JVX2"/>
<dbReference type="Gene3D" id="3.90.1150.10">
    <property type="entry name" value="Aspartate Aminotransferase, domain 1"/>
    <property type="match status" value="1"/>
</dbReference>
<proteinExistence type="inferred from homology"/>
<dbReference type="GO" id="GO:0010285">
    <property type="term" value="F:L,L-diaminopimelate aminotransferase activity"/>
    <property type="evidence" value="ECO:0007669"/>
    <property type="project" value="UniProtKB-UniRule"/>
</dbReference>
<feature type="binding site" evidence="9">
    <location>
        <position position="255"/>
    </location>
    <ligand>
        <name>pyridoxal 5'-phosphate</name>
        <dbReference type="ChEBI" id="CHEBI:597326"/>
    </ligand>
</feature>
<comment type="cofactor">
    <cofactor evidence="1 9">
        <name>pyridoxal 5'-phosphate</name>
        <dbReference type="ChEBI" id="CHEBI:597326"/>
    </cofactor>
</comment>
<feature type="binding site" evidence="9">
    <location>
        <position position="130"/>
    </location>
    <ligand>
        <name>substrate</name>
    </ligand>
</feature>
<feature type="binding site" evidence="9">
    <location>
        <position position="290"/>
    </location>
    <ligand>
        <name>substrate</name>
    </ligand>
</feature>
<accession>A0A212JVX2</accession>
<evidence type="ECO:0000256" key="2">
    <source>
        <dbReference type="ARBA" id="ARBA00004982"/>
    </source>
</evidence>
<dbReference type="Pfam" id="PF00155">
    <property type="entry name" value="Aminotran_1_2"/>
    <property type="match status" value="1"/>
</dbReference>
<comment type="subunit">
    <text evidence="9">Homodimer.</text>
</comment>
<dbReference type="GO" id="GO:0033362">
    <property type="term" value="P:lysine biosynthetic process via diaminopimelate, diaminopimelate-aminotransferase pathway"/>
    <property type="evidence" value="ECO:0007669"/>
    <property type="project" value="UniProtKB-UniRule"/>
</dbReference>
<evidence type="ECO:0000256" key="3">
    <source>
        <dbReference type="ARBA" id="ARBA00013138"/>
    </source>
</evidence>
<keyword evidence="7 9" id="KW-0663">Pyridoxal phosphate</keyword>
<feature type="binding site" evidence="9">
    <location>
        <position position="185"/>
    </location>
    <ligand>
        <name>substrate</name>
    </ligand>
</feature>
<feature type="binding site" evidence="9">
    <location>
        <position position="384"/>
    </location>
    <ligand>
        <name>substrate</name>
    </ligand>
</feature>
<dbReference type="FunFam" id="3.40.640.10:FF:000099">
    <property type="entry name" value="LL-diaminopimelate aminotransferase, chloroplastic"/>
    <property type="match status" value="1"/>
</dbReference>
<name>A0A212JVX2_9DELT</name>
<evidence type="ECO:0000256" key="4">
    <source>
        <dbReference type="ARBA" id="ARBA00018052"/>
    </source>
</evidence>
<evidence type="ECO:0000256" key="7">
    <source>
        <dbReference type="ARBA" id="ARBA00022898"/>
    </source>
</evidence>
<feature type="modified residue" description="N6-(pyridoxal phosphate)lysine" evidence="9">
    <location>
        <position position="247"/>
    </location>
</feature>